<name>A0ABT5Y9D7_9GAMM</name>
<dbReference type="Gene3D" id="3.20.20.370">
    <property type="entry name" value="Glycoside hydrolase/deacetylase"/>
    <property type="match status" value="1"/>
</dbReference>
<keyword evidence="1" id="KW-0067">ATP-binding</keyword>
<dbReference type="EMBL" id="JANCMW010000004">
    <property type="protein sequence ID" value="MDF0750264.1"/>
    <property type="molecule type" value="Genomic_DNA"/>
</dbReference>
<comment type="caution">
    <text evidence="2">The sequence shown here is derived from an EMBL/GenBank/DDBJ whole genome shotgun (WGS) entry which is preliminary data.</text>
</comment>
<evidence type="ECO:0000256" key="1">
    <source>
        <dbReference type="HAMAP-Rule" id="MF_00691"/>
    </source>
</evidence>
<dbReference type="PANTHER" id="PTHR30292:SF0">
    <property type="entry name" value="5-OXOPROLINASE SUBUNIT A"/>
    <property type="match status" value="1"/>
</dbReference>
<dbReference type="Pfam" id="PF03746">
    <property type="entry name" value="LamB_YcsF"/>
    <property type="match status" value="1"/>
</dbReference>
<dbReference type="Proteomes" id="UP001143391">
    <property type="component" value="Unassembled WGS sequence"/>
</dbReference>
<comment type="function">
    <text evidence="1">Catalyzes the cleavage of 5-oxoproline to form L-glutamate coupled to the hydrolysis of ATP to ADP and inorganic phosphate.</text>
</comment>
<accession>A0ABT5Y9D7</accession>
<keyword evidence="3" id="KW-1185">Reference proteome</keyword>
<keyword evidence="1" id="KW-0547">Nucleotide-binding</keyword>
<reference evidence="2" key="1">
    <citation type="submission" date="2022-07" db="EMBL/GenBank/DDBJ databases">
        <title>Marinobacter iranensis a new bacterium isolate from a hipersaline lake in Iran.</title>
        <authorList>
            <person name="Mohammad A.M.A."/>
            <person name="Cristina S.-P."/>
            <person name="Antonio V."/>
        </authorList>
    </citation>
    <scope>NUCLEOTIDE SEQUENCE</scope>
    <source>
        <strain evidence="2">71-i</strain>
    </source>
</reference>
<dbReference type="InterPro" id="IPR011330">
    <property type="entry name" value="Glyco_hydro/deAcase_b/a-brl"/>
</dbReference>
<dbReference type="CDD" id="cd10787">
    <property type="entry name" value="LamB_YcsF_like"/>
    <property type="match status" value="1"/>
</dbReference>
<evidence type="ECO:0000313" key="2">
    <source>
        <dbReference type="EMBL" id="MDF0750264.1"/>
    </source>
</evidence>
<comment type="catalytic activity">
    <reaction evidence="1">
        <text>5-oxo-L-proline + ATP + 2 H2O = L-glutamate + ADP + phosphate + H(+)</text>
        <dbReference type="Rhea" id="RHEA:10348"/>
        <dbReference type="ChEBI" id="CHEBI:15377"/>
        <dbReference type="ChEBI" id="CHEBI:15378"/>
        <dbReference type="ChEBI" id="CHEBI:29985"/>
        <dbReference type="ChEBI" id="CHEBI:30616"/>
        <dbReference type="ChEBI" id="CHEBI:43474"/>
        <dbReference type="ChEBI" id="CHEBI:58402"/>
        <dbReference type="ChEBI" id="CHEBI:456216"/>
        <dbReference type="EC" id="3.5.2.9"/>
    </reaction>
</comment>
<dbReference type="InterPro" id="IPR005501">
    <property type="entry name" value="LamB/YcsF/PxpA-like"/>
</dbReference>
<evidence type="ECO:0000313" key="3">
    <source>
        <dbReference type="Proteomes" id="UP001143391"/>
    </source>
</evidence>
<dbReference type="SUPFAM" id="SSF88713">
    <property type="entry name" value="Glycoside hydrolase/deacetylase"/>
    <property type="match status" value="1"/>
</dbReference>
<gene>
    <name evidence="1" type="primary">pxpA</name>
    <name evidence="2" type="ORF">NLU14_08480</name>
</gene>
<comment type="subunit">
    <text evidence="1">Forms a complex composed of PxpA, PxpB and PxpC.</text>
</comment>
<protein>
    <recommendedName>
        <fullName evidence="1">5-oxoprolinase subunit A</fullName>
        <shortName evidence="1">5-OPase subunit A</shortName>
        <ecNumber evidence="1">3.5.2.9</ecNumber>
    </recommendedName>
    <alternativeName>
        <fullName evidence="1">5-oxoprolinase (ATP-hydrolyzing) subunit A</fullName>
    </alternativeName>
</protein>
<dbReference type="RefSeq" id="WP_275705795.1">
    <property type="nucleotide sequence ID" value="NZ_JANCMW010000004.1"/>
</dbReference>
<dbReference type="NCBIfam" id="NF003814">
    <property type="entry name" value="PRK05406.1-3"/>
    <property type="match status" value="1"/>
</dbReference>
<keyword evidence="1" id="KW-0378">Hydrolase</keyword>
<dbReference type="NCBIfam" id="NF003816">
    <property type="entry name" value="PRK05406.1-5"/>
    <property type="match status" value="1"/>
</dbReference>
<organism evidence="2 3">
    <name type="scientific">Marinobacter iranensis</name>
    <dbReference type="NCBI Taxonomy" id="2962607"/>
    <lineage>
        <taxon>Bacteria</taxon>
        <taxon>Pseudomonadati</taxon>
        <taxon>Pseudomonadota</taxon>
        <taxon>Gammaproteobacteria</taxon>
        <taxon>Pseudomonadales</taxon>
        <taxon>Marinobacteraceae</taxon>
        <taxon>Marinobacter</taxon>
    </lineage>
</organism>
<comment type="similarity">
    <text evidence="1">Belongs to the LamB/PxpA family.</text>
</comment>
<dbReference type="HAMAP" id="MF_00691">
    <property type="entry name" value="PxpA"/>
    <property type="match status" value="1"/>
</dbReference>
<sequence length="246" mass="26623">MKLNCDLGESYGAWKMGQDDQVMPLIDMANVACGFHAGDPSVIQKTVALAAKHGVDIGAHPSYHDLAGFGRRSISHSPEEIHALILYQLGALEGLCRAEGLRLSYVKPHGALNNDMMRDMSTLEAVMAAVKSYRNDLPLMLPVTVKHEQHRKLADYVGLPILLEAFADRAYDDEGQLVSRRLPGAVHQSPDKIVEQALSFATRGGVNSSSGNWLTLPADSLCVHGDNEAALSAIRAIRQALQSSQS</sequence>
<dbReference type="EC" id="3.5.2.9" evidence="1"/>
<proteinExistence type="inferred from homology"/>
<dbReference type="PANTHER" id="PTHR30292">
    <property type="entry name" value="UNCHARACTERIZED PROTEIN YBGL-RELATED"/>
    <property type="match status" value="1"/>
</dbReference>